<dbReference type="EMBL" id="KZ305156">
    <property type="protein sequence ID" value="PIA24907.1"/>
    <property type="molecule type" value="Genomic_DNA"/>
</dbReference>
<dbReference type="Proteomes" id="UP000230069">
    <property type="component" value="Unassembled WGS sequence"/>
</dbReference>
<keyword evidence="3" id="KW-1185">Reference proteome</keyword>
<reference evidence="2 3" key="1">
    <citation type="submission" date="2017-09" db="EMBL/GenBank/DDBJ databases">
        <title>WGS assembly of Aquilegia coerulea Goldsmith.</title>
        <authorList>
            <person name="Hodges S."/>
            <person name="Kramer E."/>
            <person name="Nordborg M."/>
            <person name="Tomkins J."/>
            <person name="Borevitz J."/>
            <person name="Derieg N."/>
            <person name="Yan J."/>
            <person name="Mihaltcheva S."/>
            <person name="Hayes R.D."/>
            <person name="Rokhsar D."/>
        </authorList>
    </citation>
    <scope>NUCLEOTIDE SEQUENCE [LARGE SCALE GENOMIC DNA]</scope>
    <source>
        <strain evidence="3">cv. Goldsmith</strain>
    </source>
</reference>
<feature type="domain" description="GOST seven transmembrane" evidence="1">
    <location>
        <begin position="10"/>
        <end position="55"/>
    </location>
</feature>
<gene>
    <name evidence="2" type="ORF">AQUCO_14800004v1</name>
</gene>
<dbReference type="Pfam" id="PF06814">
    <property type="entry name" value="GOST_TM"/>
    <property type="match status" value="1"/>
</dbReference>
<accession>A0A2G5C278</accession>
<protein>
    <recommendedName>
        <fullName evidence="1">GOST seven transmembrane domain-containing protein</fullName>
    </recommendedName>
</protein>
<sequence>MYSKHLLLTLQLYFKANDVYNEQWQSACIVPAFYEVLSLPFFYGSCALWAPSQTSTRGSSSVEWVAITRVASSESVPSLDPIIRYFTLLQELKAVFRGNSIRIVGVHAGGFGDHTKCEVECVAMVESIDKELTRDEKRGHTLYIKKRQAAKVKHIERYASSQVNSERCEQPSE</sequence>
<evidence type="ECO:0000259" key="1">
    <source>
        <dbReference type="Pfam" id="PF06814"/>
    </source>
</evidence>
<proteinExistence type="predicted"/>
<dbReference type="InParanoid" id="A0A2G5C278"/>
<dbReference type="STRING" id="218851.A0A2G5C278"/>
<dbReference type="OrthoDB" id="19932at2759"/>
<organism evidence="2 3">
    <name type="scientific">Aquilegia coerulea</name>
    <name type="common">Rocky mountain columbine</name>
    <dbReference type="NCBI Taxonomy" id="218851"/>
    <lineage>
        <taxon>Eukaryota</taxon>
        <taxon>Viridiplantae</taxon>
        <taxon>Streptophyta</taxon>
        <taxon>Embryophyta</taxon>
        <taxon>Tracheophyta</taxon>
        <taxon>Spermatophyta</taxon>
        <taxon>Magnoliopsida</taxon>
        <taxon>Ranunculales</taxon>
        <taxon>Ranunculaceae</taxon>
        <taxon>Thalictroideae</taxon>
        <taxon>Aquilegia</taxon>
    </lineage>
</organism>
<name>A0A2G5C278_AQUCA</name>
<dbReference type="AlphaFoldDB" id="A0A2G5C278"/>
<dbReference type="InterPro" id="IPR053937">
    <property type="entry name" value="GOST_TM"/>
</dbReference>
<evidence type="ECO:0000313" key="3">
    <source>
        <dbReference type="Proteomes" id="UP000230069"/>
    </source>
</evidence>
<evidence type="ECO:0000313" key="2">
    <source>
        <dbReference type="EMBL" id="PIA24907.1"/>
    </source>
</evidence>